<evidence type="ECO:0000313" key="2">
    <source>
        <dbReference type="Proteomes" id="UP000218334"/>
    </source>
</evidence>
<dbReference type="Proteomes" id="UP000218334">
    <property type="component" value="Unassembled WGS sequence"/>
</dbReference>
<dbReference type="STRING" id="1076256.A0A2H3ANA2"/>
<reference evidence="2" key="1">
    <citation type="journal article" date="2017" name="Nat. Ecol. Evol.">
        <title>Genome expansion and lineage-specific genetic innovations in the forest pathogenic fungi Armillaria.</title>
        <authorList>
            <person name="Sipos G."/>
            <person name="Prasanna A.N."/>
            <person name="Walter M.C."/>
            <person name="O'Connor E."/>
            <person name="Balint B."/>
            <person name="Krizsan K."/>
            <person name="Kiss B."/>
            <person name="Hess J."/>
            <person name="Varga T."/>
            <person name="Slot J."/>
            <person name="Riley R."/>
            <person name="Boka B."/>
            <person name="Rigling D."/>
            <person name="Barry K."/>
            <person name="Lee J."/>
            <person name="Mihaltcheva S."/>
            <person name="LaButti K."/>
            <person name="Lipzen A."/>
            <person name="Waldron R."/>
            <person name="Moloney N.M."/>
            <person name="Sperisen C."/>
            <person name="Kredics L."/>
            <person name="Vagvoelgyi C."/>
            <person name="Patrignani A."/>
            <person name="Fitzpatrick D."/>
            <person name="Nagy I."/>
            <person name="Doyle S."/>
            <person name="Anderson J.B."/>
            <person name="Grigoriev I.V."/>
            <person name="Gueldener U."/>
            <person name="Muensterkoetter M."/>
            <person name="Nagy L.G."/>
        </authorList>
    </citation>
    <scope>NUCLEOTIDE SEQUENCE [LARGE SCALE GENOMIC DNA]</scope>
    <source>
        <strain evidence="2">28-4</strain>
    </source>
</reference>
<dbReference type="AlphaFoldDB" id="A0A2H3ANA2"/>
<name>A0A2H3ANA2_9AGAR</name>
<organism evidence="1 2">
    <name type="scientific">Armillaria solidipes</name>
    <dbReference type="NCBI Taxonomy" id="1076256"/>
    <lineage>
        <taxon>Eukaryota</taxon>
        <taxon>Fungi</taxon>
        <taxon>Dikarya</taxon>
        <taxon>Basidiomycota</taxon>
        <taxon>Agaricomycotina</taxon>
        <taxon>Agaricomycetes</taxon>
        <taxon>Agaricomycetidae</taxon>
        <taxon>Agaricales</taxon>
        <taxon>Marasmiineae</taxon>
        <taxon>Physalacriaceae</taxon>
        <taxon>Armillaria</taxon>
    </lineage>
</organism>
<keyword evidence="2" id="KW-1185">Reference proteome</keyword>
<gene>
    <name evidence="1" type="ORF">ARMSODRAFT_983263</name>
</gene>
<dbReference type="EMBL" id="KZ293511">
    <property type="protein sequence ID" value="PBK59170.1"/>
    <property type="molecule type" value="Genomic_DNA"/>
</dbReference>
<proteinExistence type="predicted"/>
<accession>A0A2H3ANA2</accession>
<protein>
    <submittedName>
        <fullName evidence="1">Uncharacterized protein</fullName>
    </submittedName>
</protein>
<evidence type="ECO:0000313" key="1">
    <source>
        <dbReference type="EMBL" id="PBK59170.1"/>
    </source>
</evidence>
<sequence>MGRTRWTKPQLEFLWGKFPGFEPQQASGGLTVWFAEIHQEYFAEFIPSAAEIGKDNMQEWLSKEKKAIQDWFYATKRNLLRKGASSRQVKASASDKAEVALEDPSALKRGWTPLEAYIKFWCTPRLEFCSTILQMTKDAEAAHSVKLTSGEIMNLRRTLGSQLLQLEPNSVKDAVLELSRKSREDAALNKAEMQVPVDVSTLTPEQIHAPKSHHIELTSAVVKLPKIVELMLLNRTVVQSGFEGFVLIGGPDPSLPGGAIHPLIFHFGPEGKSQNFRKWYPHFDEVVLTPFSQFLEERFPPEVCQARALRPSHFYGRSDTANVSSRLPSGRQWNESLVPPAHNYKLPAEDFIPANTPTSTSVGDVFSPLEASKVGGLEMFGQNPLFDRFDGNSFAPPVPQAVPATSGPLIRPQTPGFMGNLDNFIATLNSKEDALVGGTSSVPDNIPQTDSRDGRINGMMEEMNGLDFSCMGTGTDTLGTDFLGSPAVDNMSGLSLPAQP</sequence>